<evidence type="ECO:0000313" key="4">
    <source>
        <dbReference type="Proteomes" id="UP000237347"/>
    </source>
</evidence>
<feature type="compositionally biased region" description="Basic and acidic residues" evidence="1">
    <location>
        <begin position="172"/>
        <end position="187"/>
    </location>
</feature>
<accession>A0AAW0K1J3</accession>
<dbReference type="PANTHER" id="PTHR47372:SF11">
    <property type="entry name" value="RE19971P"/>
    <property type="match status" value="1"/>
</dbReference>
<feature type="compositionally biased region" description="Basic and acidic residues" evidence="1">
    <location>
        <begin position="145"/>
        <end position="165"/>
    </location>
</feature>
<feature type="compositionally biased region" description="Basic and acidic residues" evidence="1">
    <location>
        <begin position="85"/>
        <end position="105"/>
    </location>
</feature>
<dbReference type="Proteomes" id="UP000237347">
    <property type="component" value="Unassembled WGS sequence"/>
</dbReference>
<dbReference type="PANTHER" id="PTHR47372">
    <property type="entry name" value="DAUER UP-REGULATED-RELATED"/>
    <property type="match status" value="1"/>
</dbReference>
<gene>
    <name evidence="3" type="primary">RPL8A</name>
    <name evidence="3" type="ORF">CFP56_025835</name>
</gene>
<feature type="non-terminal residue" evidence="3">
    <location>
        <position position="1"/>
    </location>
</feature>
<protein>
    <submittedName>
        <fullName evidence="3">60s ribosomal protein l8-1</fullName>
    </submittedName>
</protein>
<dbReference type="GO" id="GO:0006412">
    <property type="term" value="P:translation"/>
    <property type="evidence" value="ECO:0007669"/>
    <property type="project" value="InterPro"/>
</dbReference>
<evidence type="ECO:0000256" key="1">
    <source>
        <dbReference type="SAM" id="MobiDB-lite"/>
    </source>
</evidence>
<organism evidence="3 4">
    <name type="scientific">Quercus suber</name>
    <name type="common">Cork oak</name>
    <dbReference type="NCBI Taxonomy" id="58331"/>
    <lineage>
        <taxon>Eukaryota</taxon>
        <taxon>Viridiplantae</taxon>
        <taxon>Streptophyta</taxon>
        <taxon>Embryophyta</taxon>
        <taxon>Tracheophyta</taxon>
        <taxon>Spermatophyta</taxon>
        <taxon>Magnoliopsida</taxon>
        <taxon>eudicotyledons</taxon>
        <taxon>Gunneridae</taxon>
        <taxon>Pentapetalae</taxon>
        <taxon>rosids</taxon>
        <taxon>fabids</taxon>
        <taxon>Fagales</taxon>
        <taxon>Fagaceae</taxon>
        <taxon>Quercus</taxon>
    </lineage>
</organism>
<dbReference type="GO" id="GO:0005840">
    <property type="term" value="C:ribosome"/>
    <property type="evidence" value="ECO:0007669"/>
    <property type="project" value="UniProtKB-KW"/>
</dbReference>
<keyword evidence="3" id="KW-0687">Ribonucleoprotein</keyword>
<dbReference type="Gene3D" id="2.40.50.140">
    <property type="entry name" value="Nucleic acid-binding proteins"/>
    <property type="match status" value="1"/>
</dbReference>
<dbReference type="InterPro" id="IPR022666">
    <property type="entry name" value="Ribosomal_uL2_RNA-bd_dom"/>
</dbReference>
<feature type="compositionally biased region" description="Basic and acidic residues" evidence="1">
    <location>
        <begin position="116"/>
        <end position="134"/>
    </location>
</feature>
<keyword evidence="4" id="KW-1185">Reference proteome</keyword>
<dbReference type="InterPro" id="IPR012340">
    <property type="entry name" value="NA-bd_OB-fold"/>
</dbReference>
<feature type="region of interest" description="Disordered" evidence="1">
    <location>
        <begin position="79"/>
        <end position="187"/>
    </location>
</feature>
<dbReference type="EMBL" id="PKMF04000412">
    <property type="protein sequence ID" value="KAK7833088.1"/>
    <property type="molecule type" value="Genomic_DNA"/>
</dbReference>
<comment type="caution">
    <text evidence="3">The sequence shown here is derived from an EMBL/GenBank/DDBJ whole genome shotgun (WGS) entry which is preliminary data.</text>
</comment>
<dbReference type="SUPFAM" id="SSF50249">
    <property type="entry name" value="Nucleic acid-binding proteins"/>
    <property type="match status" value="1"/>
</dbReference>
<dbReference type="SMART" id="SM01383">
    <property type="entry name" value="Ribosomal_L2"/>
    <property type="match status" value="1"/>
</dbReference>
<name>A0AAW0K1J3_QUESU</name>
<reference evidence="3 4" key="1">
    <citation type="journal article" date="2018" name="Sci. Data">
        <title>The draft genome sequence of cork oak.</title>
        <authorList>
            <person name="Ramos A.M."/>
            <person name="Usie A."/>
            <person name="Barbosa P."/>
            <person name="Barros P.M."/>
            <person name="Capote T."/>
            <person name="Chaves I."/>
            <person name="Simoes F."/>
            <person name="Abreu I."/>
            <person name="Carrasquinho I."/>
            <person name="Faro C."/>
            <person name="Guimaraes J.B."/>
            <person name="Mendonca D."/>
            <person name="Nobrega F."/>
            <person name="Rodrigues L."/>
            <person name="Saibo N.J.M."/>
            <person name="Varela M.C."/>
            <person name="Egas C."/>
            <person name="Matos J."/>
            <person name="Miguel C.M."/>
            <person name="Oliveira M.M."/>
            <person name="Ricardo C.P."/>
            <person name="Goncalves S."/>
        </authorList>
    </citation>
    <scope>NUCLEOTIDE SEQUENCE [LARGE SCALE GENOMIC DNA]</scope>
    <source>
        <strain evidence="4">cv. HL8</strain>
    </source>
</reference>
<feature type="domain" description="Large ribosomal subunit protein uL2 RNA-binding" evidence="2">
    <location>
        <begin position="1"/>
        <end position="75"/>
    </location>
</feature>
<dbReference type="GO" id="GO:0003735">
    <property type="term" value="F:structural constituent of ribosome"/>
    <property type="evidence" value="ECO:0007669"/>
    <property type="project" value="InterPro"/>
</dbReference>
<dbReference type="Pfam" id="PF00181">
    <property type="entry name" value="Ribosomal_L2_N"/>
    <property type="match status" value="1"/>
</dbReference>
<dbReference type="Gene3D" id="6.10.140.1430">
    <property type="match status" value="2"/>
</dbReference>
<dbReference type="AlphaFoldDB" id="A0AAW0K1J3"/>
<evidence type="ECO:0000259" key="2">
    <source>
        <dbReference type="SMART" id="SM01383"/>
    </source>
</evidence>
<keyword evidence="3" id="KW-0689">Ribosomal protein</keyword>
<sequence>GAGSVFKSHTHHRSLNFGECNGYLKGVVTEIIHDPGRGAPLTRITFCHPFHYKSRTSCSWHTVPVIARDRTRVYQEKTNQTMGHLGDKAREGKDKAYEKTQEAKDNTNSAMGSLGEKAREGKDKTYEKTQEAKDNTNSAMGSLGEKAREAKDKTYETAEAFKEKTSSAAQSAKEKASQATEAAKEKT</sequence>
<proteinExistence type="predicted"/>
<evidence type="ECO:0000313" key="3">
    <source>
        <dbReference type="EMBL" id="KAK7833088.1"/>
    </source>
</evidence>